<organism evidence="1 2">
    <name type="scientific">Clonorchis sinensis</name>
    <name type="common">Chinese liver fluke</name>
    <dbReference type="NCBI Taxonomy" id="79923"/>
    <lineage>
        <taxon>Eukaryota</taxon>
        <taxon>Metazoa</taxon>
        <taxon>Spiralia</taxon>
        <taxon>Lophotrochozoa</taxon>
        <taxon>Platyhelminthes</taxon>
        <taxon>Trematoda</taxon>
        <taxon>Digenea</taxon>
        <taxon>Opisthorchiida</taxon>
        <taxon>Opisthorchiata</taxon>
        <taxon>Opisthorchiidae</taxon>
        <taxon>Clonorchis</taxon>
    </lineage>
</organism>
<gene>
    <name evidence="1" type="ORF">CSKR_103525</name>
</gene>
<reference evidence="1 2" key="2">
    <citation type="journal article" date="2021" name="Genomics">
        <title>High-quality reference genome for Clonorchis sinensis.</title>
        <authorList>
            <person name="Young N.D."/>
            <person name="Stroehlein A.J."/>
            <person name="Kinkar L."/>
            <person name="Wang T."/>
            <person name="Sohn W.M."/>
            <person name="Chang B.C.H."/>
            <person name="Kaur P."/>
            <person name="Weisz D."/>
            <person name="Dudchenko O."/>
            <person name="Aiden E.L."/>
            <person name="Korhonen P.K."/>
            <person name="Gasser R.B."/>
        </authorList>
    </citation>
    <scope>NUCLEOTIDE SEQUENCE [LARGE SCALE GENOMIC DNA]</scope>
    <source>
        <strain evidence="1">Cs-k2</strain>
    </source>
</reference>
<protein>
    <submittedName>
        <fullName evidence="1">Uncharacterized protein</fullName>
    </submittedName>
</protein>
<dbReference type="InParanoid" id="A0A419PIN5"/>
<evidence type="ECO:0000313" key="1">
    <source>
        <dbReference type="EMBL" id="KAG5448825.1"/>
    </source>
</evidence>
<dbReference type="AlphaFoldDB" id="A0A419PIN5"/>
<keyword evidence="2" id="KW-1185">Reference proteome</keyword>
<dbReference type="OrthoDB" id="10601283at2759"/>
<name>A0A419PIN5_CLOSI</name>
<sequence length="220" mass="24902">MDTTQYDSKGRGVVQTATPHYISEDATTTMLEPQNRVLDRHYTAMLNDSSSANLLTGKSAVRTHPLHLDFSCQGLGNLTLSQSSCFLQVASNKQEWQARVFRFFCSKTYMGMGALGPGHGFRWLLICSPSLTIDLQTFRHHSRRHLQCAVPTHYQHLDSSLITHHDRQTEYLLSASPLSITPYCEEKNKDGRGRDLVLPYYNHSEVPTPPNVHSDNLDRN</sequence>
<evidence type="ECO:0000313" key="2">
    <source>
        <dbReference type="Proteomes" id="UP000286415"/>
    </source>
</evidence>
<accession>A0A419PIN5</accession>
<proteinExistence type="predicted"/>
<reference evidence="1 2" key="1">
    <citation type="journal article" date="2018" name="Biotechnol. Adv.">
        <title>Improved genomic resources and new bioinformatic workflow for the carcinogenic parasite Clonorchis sinensis: Biotechnological implications.</title>
        <authorList>
            <person name="Wang D."/>
            <person name="Korhonen P.K."/>
            <person name="Gasser R.B."/>
            <person name="Young N.D."/>
        </authorList>
    </citation>
    <scope>NUCLEOTIDE SEQUENCE [LARGE SCALE GENOMIC DNA]</scope>
    <source>
        <strain evidence="1">Cs-k2</strain>
    </source>
</reference>
<comment type="caution">
    <text evidence="1">The sequence shown here is derived from an EMBL/GenBank/DDBJ whole genome shotgun (WGS) entry which is preliminary data.</text>
</comment>
<dbReference type="EMBL" id="NIRI02000042">
    <property type="protein sequence ID" value="KAG5448825.1"/>
    <property type="molecule type" value="Genomic_DNA"/>
</dbReference>
<dbReference type="Proteomes" id="UP000286415">
    <property type="component" value="Unassembled WGS sequence"/>
</dbReference>